<evidence type="ECO:0000256" key="2">
    <source>
        <dbReference type="ARBA" id="ARBA00022692"/>
    </source>
</evidence>
<keyword evidence="4 6" id="KW-0472">Membrane</keyword>
<evidence type="ECO:0000259" key="7">
    <source>
        <dbReference type="Pfam" id="PF05154"/>
    </source>
</evidence>
<dbReference type="PANTHER" id="PTHR21016">
    <property type="entry name" value="BETA-AMYLOID BINDING PROTEIN-RELATED"/>
    <property type="match status" value="1"/>
</dbReference>
<dbReference type="InterPro" id="IPR007829">
    <property type="entry name" value="TM2"/>
</dbReference>
<feature type="transmembrane region" description="Helical" evidence="6">
    <location>
        <begin position="382"/>
        <end position="402"/>
    </location>
</feature>
<evidence type="ECO:0000256" key="1">
    <source>
        <dbReference type="ARBA" id="ARBA00004141"/>
    </source>
</evidence>
<name>A0A5C5TYG9_9CORY</name>
<evidence type="ECO:0000313" key="9">
    <source>
        <dbReference type="Proteomes" id="UP000320791"/>
    </source>
</evidence>
<dbReference type="OrthoDB" id="9812156at2"/>
<feature type="region of interest" description="Disordered" evidence="5">
    <location>
        <begin position="279"/>
        <end position="299"/>
    </location>
</feature>
<reference evidence="8 9" key="1">
    <citation type="submission" date="2019-08" db="EMBL/GenBank/DDBJ databases">
        <authorList>
            <person name="Lei W."/>
        </authorList>
    </citation>
    <scope>NUCLEOTIDE SEQUENCE [LARGE SCALE GENOMIC DNA]</scope>
    <source>
        <strain evidence="8 9">CCUG 58627</strain>
    </source>
</reference>
<keyword evidence="9" id="KW-1185">Reference proteome</keyword>
<accession>A0A5C5TYG9</accession>
<evidence type="ECO:0000256" key="3">
    <source>
        <dbReference type="ARBA" id="ARBA00022989"/>
    </source>
</evidence>
<dbReference type="AlphaFoldDB" id="A0A5C5TYG9"/>
<feature type="transmembrane region" description="Helical" evidence="6">
    <location>
        <begin position="408"/>
        <end position="427"/>
    </location>
</feature>
<protein>
    <submittedName>
        <fullName evidence="8">NINE protein</fullName>
    </submittedName>
</protein>
<proteinExistence type="predicted"/>
<dbReference type="RefSeq" id="WP_146325557.1">
    <property type="nucleotide sequence ID" value="NZ_BAABLR010000018.1"/>
</dbReference>
<dbReference type="PANTHER" id="PTHR21016:SF25">
    <property type="entry name" value="TM2 DOMAIN-CONTAINING PROTEIN DDB_G0277895-RELATED"/>
    <property type="match status" value="1"/>
</dbReference>
<feature type="domain" description="TM2" evidence="7">
    <location>
        <begin position="379"/>
        <end position="426"/>
    </location>
</feature>
<comment type="caution">
    <text evidence="8">The sequence shown here is derived from an EMBL/GenBank/DDBJ whole genome shotgun (WGS) entry which is preliminary data.</text>
</comment>
<dbReference type="Proteomes" id="UP000320791">
    <property type="component" value="Unassembled WGS sequence"/>
</dbReference>
<keyword evidence="2 6" id="KW-0812">Transmembrane</keyword>
<evidence type="ECO:0000256" key="4">
    <source>
        <dbReference type="ARBA" id="ARBA00023136"/>
    </source>
</evidence>
<keyword evidence="3 6" id="KW-1133">Transmembrane helix</keyword>
<evidence type="ECO:0000256" key="6">
    <source>
        <dbReference type="SAM" id="Phobius"/>
    </source>
</evidence>
<sequence length="444" mass="48249">MSIPQSIDVSTGSTWCDQKFVGAHFYRSTLRKLQKVATVADDGALRFPVSLVPEPDNPYSQSGCAISVRWNGKTIGHLPDDDATKYWPELCRIAASGHVATAHARLWFRGSLRDENTKLFGSVDVRKPGQWVPLNDPPLEGYAFIPQGGRIQVTKEADHFDVLQDFVPPQGTGLLIVTLHRVLVGKNGDLPRVEVRLDGERVGELSKISSEKLLPAVEYFETLGLSTSCIAQIKGSSLAAELILLAQKATEMGDELLNPEISPLPVLVEFEANPQNYEVPAAWQPSGDDKKRKVAPASSDDPLGDALLAEYYKSVVHPAGNPPAPAANFGPQAPQMPQVLPAAQFPQVPSMSHMPHMQPAVPFAYAPQQRPAYAVRVPTKDFSTYLALAIVGGWLGLHHFYMGSAGKGVVYFLTGGLFAIGWIIDILTAKRQFNAAMTIIVQPS</sequence>
<dbReference type="GO" id="GO:0016020">
    <property type="term" value="C:membrane"/>
    <property type="evidence" value="ECO:0007669"/>
    <property type="project" value="UniProtKB-SubCell"/>
</dbReference>
<organism evidence="8 9">
    <name type="scientific">Corynebacterium canis</name>
    <dbReference type="NCBI Taxonomy" id="679663"/>
    <lineage>
        <taxon>Bacteria</taxon>
        <taxon>Bacillati</taxon>
        <taxon>Actinomycetota</taxon>
        <taxon>Actinomycetes</taxon>
        <taxon>Mycobacteriales</taxon>
        <taxon>Corynebacteriaceae</taxon>
        <taxon>Corynebacterium</taxon>
    </lineage>
</organism>
<comment type="subcellular location">
    <subcellularLocation>
        <location evidence="1">Membrane</location>
        <topology evidence="1">Multi-pass membrane protein</topology>
    </subcellularLocation>
</comment>
<evidence type="ECO:0000313" key="8">
    <source>
        <dbReference type="EMBL" id="TWT18468.1"/>
    </source>
</evidence>
<dbReference type="Pfam" id="PF05154">
    <property type="entry name" value="TM2"/>
    <property type="match status" value="1"/>
</dbReference>
<gene>
    <name evidence="8" type="ORF">FRX94_11865</name>
</gene>
<dbReference type="Gene3D" id="3.30.70.2330">
    <property type="match status" value="1"/>
</dbReference>
<dbReference type="InterPro" id="IPR050932">
    <property type="entry name" value="TM2D1-3-like"/>
</dbReference>
<evidence type="ECO:0000256" key="5">
    <source>
        <dbReference type="SAM" id="MobiDB-lite"/>
    </source>
</evidence>
<dbReference type="EMBL" id="VOHM01000035">
    <property type="protein sequence ID" value="TWT18468.1"/>
    <property type="molecule type" value="Genomic_DNA"/>
</dbReference>